<evidence type="ECO:0000256" key="1">
    <source>
        <dbReference type="ARBA" id="ARBA00004651"/>
    </source>
</evidence>
<dbReference type="Proteomes" id="UP000249432">
    <property type="component" value="Unassembled WGS sequence"/>
</dbReference>
<sequence length="363" mass="37806">MTTPQQSKVRLPHHRRAFRWGPVSGVLSPRPLLVCVALVIAGIFLFAVAIGIGDFPIAPMDVLSVVFTGGGSRIEQLVVFEWRMPRAISAVIVGTALALSGALTQSVTRNALASPDILGVTSGASAAAVTVIVLGSGSGFAGWLAGAGIPAAALMGALGTTVLMWLIGFRGRQMDIYRLVLLGIVVTALLNSYIHFLMIRAEISDAAAAKVWLTGSLSSVTWNRLRPVMIVLGICIIICVWISFELHASQLGPDLASSLGQPRRLVDAAILVVSVVLAAFAVSAGGPIGFIAFVAPQVAMRLTGTSAPPLFTSVLTGSVLLLLADIATQTILPTELPVGLLTSAIGGVFLIYLLVRTSRKATV</sequence>
<dbReference type="Pfam" id="PF01032">
    <property type="entry name" value="FecCD"/>
    <property type="match status" value="1"/>
</dbReference>
<name>A0A2W5SMH6_9CORY</name>
<keyword evidence="6 8" id="KW-1133">Transmembrane helix</keyword>
<keyword evidence="4" id="KW-1003">Cell membrane</keyword>
<feature type="transmembrane region" description="Helical" evidence="8">
    <location>
        <begin position="336"/>
        <end position="355"/>
    </location>
</feature>
<feature type="transmembrane region" description="Helical" evidence="8">
    <location>
        <begin position="143"/>
        <end position="167"/>
    </location>
</feature>
<dbReference type="EMBL" id="QFRA01000021">
    <property type="protein sequence ID" value="PZR04132.1"/>
    <property type="molecule type" value="Genomic_DNA"/>
</dbReference>
<keyword evidence="5 8" id="KW-0812">Transmembrane</keyword>
<dbReference type="GO" id="GO:0005886">
    <property type="term" value="C:plasma membrane"/>
    <property type="evidence" value="ECO:0007669"/>
    <property type="project" value="UniProtKB-SubCell"/>
</dbReference>
<reference evidence="9 10" key="1">
    <citation type="submission" date="2017-08" db="EMBL/GenBank/DDBJ databases">
        <title>Infants hospitalized years apart are colonized by the same room-sourced microbial strains.</title>
        <authorList>
            <person name="Brooks B."/>
            <person name="Olm M.R."/>
            <person name="Firek B.A."/>
            <person name="Baker R."/>
            <person name="Thomas B.C."/>
            <person name="Morowitz M.J."/>
            <person name="Banfield J.F."/>
        </authorList>
    </citation>
    <scope>NUCLEOTIDE SEQUENCE [LARGE SCALE GENOMIC DNA]</scope>
    <source>
        <strain evidence="9">S2_003_000_R1_3</strain>
    </source>
</reference>
<evidence type="ECO:0000256" key="2">
    <source>
        <dbReference type="ARBA" id="ARBA00007935"/>
    </source>
</evidence>
<feature type="transmembrane region" description="Helical" evidence="8">
    <location>
        <begin position="117"/>
        <end position="137"/>
    </location>
</feature>
<dbReference type="SUPFAM" id="SSF81345">
    <property type="entry name" value="ABC transporter involved in vitamin B12 uptake, BtuC"/>
    <property type="match status" value="1"/>
</dbReference>
<dbReference type="CDD" id="cd06550">
    <property type="entry name" value="TM_ABC_iron-siderophores_like"/>
    <property type="match status" value="1"/>
</dbReference>
<dbReference type="AlphaFoldDB" id="A0A2W5SMH6"/>
<evidence type="ECO:0000256" key="7">
    <source>
        <dbReference type="ARBA" id="ARBA00023136"/>
    </source>
</evidence>
<keyword evidence="3" id="KW-0813">Transport</keyword>
<evidence type="ECO:0000313" key="10">
    <source>
        <dbReference type="Proteomes" id="UP000249432"/>
    </source>
</evidence>
<accession>A0A2W5SMH6</accession>
<feature type="transmembrane region" description="Helical" evidence="8">
    <location>
        <begin position="32"/>
        <end position="53"/>
    </location>
</feature>
<dbReference type="RefSeq" id="WP_303735178.1">
    <property type="nucleotide sequence ID" value="NZ_CAKZHK010000008.1"/>
</dbReference>
<dbReference type="InterPro" id="IPR037294">
    <property type="entry name" value="ABC_BtuC-like"/>
</dbReference>
<comment type="subcellular location">
    <subcellularLocation>
        <location evidence="1">Cell membrane</location>
        <topology evidence="1">Multi-pass membrane protein</topology>
    </subcellularLocation>
</comment>
<dbReference type="GO" id="GO:0033214">
    <property type="term" value="P:siderophore-iron import into cell"/>
    <property type="evidence" value="ECO:0007669"/>
    <property type="project" value="TreeGrafter"/>
</dbReference>
<organism evidence="9 10">
    <name type="scientific">Corynebacterium kroppenstedtii</name>
    <dbReference type="NCBI Taxonomy" id="161879"/>
    <lineage>
        <taxon>Bacteria</taxon>
        <taxon>Bacillati</taxon>
        <taxon>Actinomycetota</taxon>
        <taxon>Actinomycetes</taxon>
        <taxon>Mycobacteriales</taxon>
        <taxon>Corynebacteriaceae</taxon>
        <taxon>Corynebacterium</taxon>
    </lineage>
</organism>
<keyword evidence="7 8" id="KW-0472">Membrane</keyword>
<feature type="transmembrane region" description="Helical" evidence="8">
    <location>
        <begin position="225"/>
        <end position="244"/>
    </location>
</feature>
<evidence type="ECO:0000256" key="6">
    <source>
        <dbReference type="ARBA" id="ARBA00022989"/>
    </source>
</evidence>
<dbReference type="PANTHER" id="PTHR30472">
    <property type="entry name" value="FERRIC ENTEROBACTIN TRANSPORT SYSTEM PERMEASE PROTEIN"/>
    <property type="match status" value="1"/>
</dbReference>
<gene>
    <name evidence="9" type="ORF">DI525_07850</name>
</gene>
<feature type="transmembrane region" description="Helical" evidence="8">
    <location>
        <begin position="265"/>
        <end position="295"/>
    </location>
</feature>
<evidence type="ECO:0000256" key="3">
    <source>
        <dbReference type="ARBA" id="ARBA00022448"/>
    </source>
</evidence>
<dbReference type="GO" id="GO:0022857">
    <property type="term" value="F:transmembrane transporter activity"/>
    <property type="evidence" value="ECO:0007669"/>
    <property type="project" value="InterPro"/>
</dbReference>
<dbReference type="PANTHER" id="PTHR30472:SF24">
    <property type="entry name" value="FERRIC ENTEROBACTIN TRANSPORT SYSTEM PERMEASE PROTEIN FEPG"/>
    <property type="match status" value="1"/>
</dbReference>
<proteinExistence type="inferred from homology"/>
<evidence type="ECO:0000256" key="4">
    <source>
        <dbReference type="ARBA" id="ARBA00022475"/>
    </source>
</evidence>
<comment type="similarity">
    <text evidence="2">Belongs to the binding-protein-dependent transport system permease family. FecCD subfamily.</text>
</comment>
<evidence type="ECO:0000256" key="8">
    <source>
        <dbReference type="SAM" id="Phobius"/>
    </source>
</evidence>
<feature type="transmembrane region" description="Helical" evidence="8">
    <location>
        <begin position="179"/>
        <end position="199"/>
    </location>
</feature>
<feature type="transmembrane region" description="Helical" evidence="8">
    <location>
        <begin position="87"/>
        <end position="105"/>
    </location>
</feature>
<dbReference type="InterPro" id="IPR000522">
    <property type="entry name" value="ABC_transptr_permease_BtuC"/>
</dbReference>
<dbReference type="Gene3D" id="1.10.3470.10">
    <property type="entry name" value="ABC transporter involved in vitamin B12 uptake, BtuC"/>
    <property type="match status" value="1"/>
</dbReference>
<protein>
    <submittedName>
        <fullName evidence="9">Iron ABC transporter</fullName>
    </submittedName>
</protein>
<comment type="caution">
    <text evidence="9">The sequence shown here is derived from an EMBL/GenBank/DDBJ whole genome shotgun (WGS) entry which is preliminary data.</text>
</comment>
<evidence type="ECO:0000313" key="9">
    <source>
        <dbReference type="EMBL" id="PZR04132.1"/>
    </source>
</evidence>
<feature type="transmembrane region" description="Helical" evidence="8">
    <location>
        <begin position="307"/>
        <end position="324"/>
    </location>
</feature>
<evidence type="ECO:0000256" key="5">
    <source>
        <dbReference type="ARBA" id="ARBA00022692"/>
    </source>
</evidence>